<feature type="non-terminal residue" evidence="1">
    <location>
        <position position="152"/>
    </location>
</feature>
<dbReference type="EMBL" id="BTSX01000002">
    <property type="protein sequence ID" value="GMS85739.1"/>
    <property type="molecule type" value="Genomic_DNA"/>
</dbReference>
<keyword evidence="2" id="KW-1185">Reference proteome</keyword>
<dbReference type="AlphaFoldDB" id="A0AAV5SWJ6"/>
<feature type="non-terminal residue" evidence="1">
    <location>
        <position position="1"/>
    </location>
</feature>
<protein>
    <submittedName>
        <fullName evidence="1">Uncharacterized protein</fullName>
    </submittedName>
</protein>
<reference evidence="1" key="1">
    <citation type="submission" date="2023-10" db="EMBL/GenBank/DDBJ databases">
        <title>Genome assembly of Pristionchus species.</title>
        <authorList>
            <person name="Yoshida K."/>
            <person name="Sommer R.J."/>
        </authorList>
    </citation>
    <scope>NUCLEOTIDE SEQUENCE</scope>
    <source>
        <strain evidence="1">RS0144</strain>
    </source>
</reference>
<comment type="caution">
    <text evidence="1">The sequence shown here is derived from an EMBL/GenBank/DDBJ whole genome shotgun (WGS) entry which is preliminary data.</text>
</comment>
<organism evidence="1 2">
    <name type="scientific">Pristionchus entomophagus</name>
    <dbReference type="NCBI Taxonomy" id="358040"/>
    <lineage>
        <taxon>Eukaryota</taxon>
        <taxon>Metazoa</taxon>
        <taxon>Ecdysozoa</taxon>
        <taxon>Nematoda</taxon>
        <taxon>Chromadorea</taxon>
        <taxon>Rhabditida</taxon>
        <taxon>Rhabditina</taxon>
        <taxon>Diplogasteromorpha</taxon>
        <taxon>Diplogasteroidea</taxon>
        <taxon>Neodiplogasteridae</taxon>
        <taxon>Pristionchus</taxon>
    </lineage>
</organism>
<gene>
    <name evidence="1" type="ORF">PENTCL1PPCAC_7914</name>
</gene>
<proteinExistence type="predicted"/>
<evidence type="ECO:0000313" key="1">
    <source>
        <dbReference type="EMBL" id="GMS85739.1"/>
    </source>
</evidence>
<name>A0AAV5SWJ6_9BILA</name>
<dbReference type="Proteomes" id="UP001432027">
    <property type="component" value="Unassembled WGS sequence"/>
</dbReference>
<sequence>PSSIAGRWNYGAFWEHVLDNSHFPLPDWSVARESIAAVFHRLHNNLLNEVGRYMPITFPFRTLFHPVLPGESMWDHERRSHSHTLKYFQTAFDLIMKAVGECRDRESRKMVINELPRLRELLHAIERILQPVESSKVMLQLKNRGRIEAEKL</sequence>
<evidence type="ECO:0000313" key="2">
    <source>
        <dbReference type="Proteomes" id="UP001432027"/>
    </source>
</evidence>
<accession>A0AAV5SWJ6</accession>